<accession>A0A9Q9DR08</accession>
<evidence type="ECO:0000256" key="1">
    <source>
        <dbReference type="PROSITE-ProRule" id="PRU00283"/>
    </source>
</evidence>
<dbReference type="VEuPathDB" id="FungiDB:yc1106_02523"/>
<dbReference type="GO" id="GO:0016887">
    <property type="term" value="F:ATP hydrolysis activity"/>
    <property type="evidence" value="ECO:0007669"/>
    <property type="project" value="TreeGrafter"/>
</dbReference>
<dbReference type="Proteomes" id="UP001056012">
    <property type="component" value="Chromosome 2"/>
</dbReference>
<dbReference type="InterPro" id="IPR027417">
    <property type="entry name" value="P-loop_NTPase"/>
</dbReference>
<dbReference type="GO" id="GO:0008017">
    <property type="term" value="F:microtubule binding"/>
    <property type="evidence" value="ECO:0007669"/>
    <property type="project" value="InterPro"/>
</dbReference>
<feature type="domain" description="Kinesin motor" evidence="4">
    <location>
        <begin position="2"/>
        <end position="342"/>
    </location>
</feature>
<dbReference type="SUPFAM" id="SSF52540">
    <property type="entry name" value="P-loop containing nucleoside triphosphate hydrolases"/>
    <property type="match status" value="1"/>
</dbReference>
<keyword evidence="1" id="KW-0067">ATP-binding</keyword>
<dbReference type="SMART" id="SM00129">
    <property type="entry name" value="KISc"/>
    <property type="match status" value="1"/>
</dbReference>
<keyword evidence="2" id="KW-0175">Coiled coil</keyword>
<reference evidence="5" key="1">
    <citation type="submission" date="2021-12" db="EMBL/GenBank/DDBJ databases">
        <title>Curvularia clavata genome.</title>
        <authorList>
            <person name="Cao Y."/>
        </authorList>
    </citation>
    <scope>NUCLEOTIDE SEQUENCE</scope>
    <source>
        <strain evidence="5">Yc1106</strain>
    </source>
</reference>
<dbReference type="GO" id="GO:0007018">
    <property type="term" value="P:microtubule-based movement"/>
    <property type="evidence" value="ECO:0007669"/>
    <property type="project" value="InterPro"/>
</dbReference>
<dbReference type="FunFam" id="3.40.850.10:FF:000072">
    <property type="entry name" value="Kinesin family protein"/>
    <property type="match status" value="1"/>
</dbReference>
<dbReference type="PRINTS" id="PR00380">
    <property type="entry name" value="KINESINHEAVY"/>
</dbReference>
<dbReference type="GO" id="GO:0005871">
    <property type="term" value="C:kinesin complex"/>
    <property type="evidence" value="ECO:0007669"/>
    <property type="project" value="TreeGrafter"/>
</dbReference>
<feature type="compositionally biased region" description="Basic and acidic residues" evidence="3">
    <location>
        <begin position="389"/>
        <end position="400"/>
    </location>
</feature>
<feature type="region of interest" description="Disordered" evidence="3">
    <location>
        <begin position="384"/>
        <end position="403"/>
    </location>
</feature>
<keyword evidence="1" id="KW-0505">Motor protein</keyword>
<feature type="compositionally biased region" description="Basic residues" evidence="3">
    <location>
        <begin position="654"/>
        <end position="664"/>
    </location>
</feature>
<dbReference type="EMBL" id="CP089275">
    <property type="protein sequence ID" value="USP75249.1"/>
    <property type="molecule type" value="Genomic_DNA"/>
</dbReference>
<organism evidence="5 6">
    <name type="scientific">Curvularia clavata</name>
    <dbReference type="NCBI Taxonomy" id="95742"/>
    <lineage>
        <taxon>Eukaryota</taxon>
        <taxon>Fungi</taxon>
        <taxon>Dikarya</taxon>
        <taxon>Ascomycota</taxon>
        <taxon>Pezizomycotina</taxon>
        <taxon>Dothideomycetes</taxon>
        <taxon>Pleosporomycetidae</taxon>
        <taxon>Pleosporales</taxon>
        <taxon>Pleosporineae</taxon>
        <taxon>Pleosporaceae</taxon>
        <taxon>Curvularia</taxon>
    </lineage>
</organism>
<dbReference type="OrthoDB" id="3176171at2759"/>
<keyword evidence="1" id="KW-0547">Nucleotide-binding</keyword>
<sequence length="777" mass="85933">MSVRVVARIRPLLKQELDKDTIVTAEKLEGETTPAVVRIPSPKNEAESFSFQFSSVYEQDATQQQLFDAEIAPTVKHLFNGFDLSIFAHGCTGTGKTHTMRGGKSLADRGVIPRLLSAIYRRCKKIEKDSAGATQVEVALEYFEIYCDRVYDLFEPPEKRTPSGLPIRDNHGKTVVVGLTSKPCTTLKEFEQLYDQANLNRSTSATKVIYLLIYAWLNAHSSRSHAVLCVKITQTTENTVRVSRASCIDLAGSEDNRRTENNKERLVESSAINKSLFVLAQCVEAMNKKASRIPYRESKMTRILSLGQNKGLTVMILNLAPTRAYHLDTISSLNFASRTKKIEVAEVENDPMYKTAVKPLAASSGIPGANTARQPLRSLVAATNATLAEPDKQKKGEKPTKAFSVYSDSRKAAPRVSNLTQNQGIRRAEAPKRAAEPSNTFASRPTKTFRTGESASRLRNNEPALTKESIEALIAQKVDERLAEKALQDATNSAPALSAELQKRLDELEQRLELKEEDGKSQGLQFLLMAKQHHIRGEDASALRMYHLAQPYFPDNVKLEAKMKKLEEKIRAKREEAMKHVSAPVSLPSHTVVSPVPVSKLMAPLKMEKKTSKPKMVYRDNDEDDQDEEFAPPQASDHDDSYASDDSFQYKPKAAARKTKKTTRKLPIFRDNTTATSASASAASTAFANPSASSIPVPAHTPRTSHLLKIINSRDVNQIKALKGVGAKKADSIVNCLVEMDDAEIMDLESLAMLKGVGGKTVDNMRLGLRLDVGYDF</sequence>
<dbReference type="InterPro" id="IPR027640">
    <property type="entry name" value="Kinesin-like_fam"/>
</dbReference>
<evidence type="ECO:0000259" key="4">
    <source>
        <dbReference type="PROSITE" id="PS50067"/>
    </source>
</evidence>
<comment type="similarity">
    <text evidence="1">Belongs to the TRAFAC class myosin-kinesin ATPase superfamily. Kinesin family.</text>
</comment>
<dbReference type="PROSITE" id="PS50067">
    <property type="entry name" value="KINESIN_MOTOR_2"/>
    <property type="match status" value="1"/>
</dbReference>
<gene>
    <name evidence="5" type="ORF">yc1106_02523</name>
</gene>
<proteinExistence type="inferred from homology"/>
<evidence type="ECO:0000313" key="6">
    <source>
        <dbReference type="Proteomes" id="UP001056012"/>
    </source>
</evidence>
<feature type="region of interest" description="Disordered" evidence="3">
    <location>
        <begin position="425"/>
        <end position="458"/>
    </location>
</feature>
<dbReference type="Gene3D" id="3.40.850.10">
    <property type="entry name" value="Kinesin motor domain"/>
    <property type="match status" value="1"/>
</dbReference>
<dbReference type="InterPro" id="IPR001752">
    <property type="entry name" value="Kinesin_motor_dom"/>
</dbReference>
<feature type="compositionally biased region" description="Basic and acidic residues" evidence="3">
    <location>
        <begin position="426"/>
        <end position="435"/>
    </location>
</feature>
<dbReference type="Pfam" id="PF00225">
    <property type="entry name" value="Kinesin"/>
    <property type="match status" value="1"/>
</dbReference>
<feature type="compositionally biased region" description="Acidic residues" evidence="3">
    <location>
        <begin position="621"/>
        <end position="630"/>
    </location>
</feature>
<dbReference type="GO" id="GO:0005874">
    <property type="term" value="C:microtubule"/>
    <property type="evidence" value="ECO:0007669"/>
    <property type="project" value="TreeGrafter"/>
</dbReference>
<evidence type="ECO:0000256" key="2">
    <source>
        <dbReference type="SAM" id="Coils"/>
    </source>
</evidence>
<dbReference type="CDD" id="cd00106">
    <property type="entry name" value="KISc"/>
    <property type="match status" value="1"/>
</dbReference>
<evidence type="ECO:0000256" key="3">
    <source>
        <dbReference type="SAM" id="MobiDB-lite"/>
    </source>
</evidence>
<dbReference type="PANTHER" id="PTHR24115:SF1000">
    <property type="entry name" value="KINESIN-LIKE PROTEIN KIF22"/>
    <property type="match status" value="1"/>
</dbReference>
<keyword evidence="6" id="KW-1185">Reference proteome</keyword>
<dbReference type="InterPro" id="IPR036961">
    <property type="entry name" value="Kinesin_motor_dom_sf"/>
</dbReference>
<feature type="binding site" evidence="1">
    <location>
        <begin position="90"/>
        <end position="97"/>
    </location>
    <ligand>
        <name>ATP</name>
        <dbReference type="ChEBI" id="CHEBI:30616"/>
    </ligand>
</feature>
<dbReference type="GO" id="GO:0008574">
    <property type="term" value="F:plus-end-directed microtubule motor activity"/>
    <property type="evidence" value="ECO:0007669"/>
    <property type="project" value="TreeGrafter"/>
</dbReference>
<name>A0A9Q9DR08_CURCL</name>
<protein>
    <recommendedName>
        <fullName evidence="4">Kinesin motor domain-containing protein</fullName>
    </recommendedName>
</protein>
<dbReference type="PANTHER" id="PTHR24115">
    <property type="entry name" value="KINESIN-RELATED"/>
    <property type="match status" value="1"/>
</dbReference>
<feature type="coiled-coil region" evidence="2">
    <location>
        <begin position="556"/>
        <end position="583"/>
    </location>
</feature>
<feature type="region of interest" description="Disordered" evidence="3">
    <location>
        <begin position="605"/>
        <end position="666"/>
    </location>
</feature>
<evidence type="ECO:0000313" key="5">
    <source>
        <dbReference type="EMBL" id="USP75249.1"/>
    </source>
</evidence>
<dbReference type="AlphaFoldDB" id="A0A9Q9DR08"/>
<feature type="compositionally biased region" description="Polar residues" evidence="3">
    <location>
        <begin position="438"/>
        <end position="458"/>
    </location>
</feature>
<dbReference type="GO" id="GO:0005524">
    <property type="term" value="F:ATP binding"/>
    <property type="evidence" value="ECO:0007669"/>
    <property type="project" value="UniProtKB-UniRule"/>
</dbReference>